<evidence type="ECO:0000256" key="1">
    <source>
        <dbReference type="SAM" id="SignalP"/>
    </source>
</evidence>
<evidence type="ECO:0000313" key="4">
    <source>
        <dbReference type="Proteomes" id="UP000199355"/>
    </source>
</evidence>
<gene>
    <name evidence="3" type="ORF">SAMN05192586_10645</name>
</gene>
<evidence type="ECO:0000313" key="3">
    <source>
        <dbReference type="EMBL" id="SDF47877.1"/>
    </source>
</evidence>
<name>A0A1G7LEC1_9BACT</name>
<dbReference type="STRING" id="571438.SAMN05192586_10645"/>
<dbReference type="EMBL" id="FNBX01000006">
    <property type="protein sequence ID" value="SDF47877.1"/>
    <property type="molecule type" value="Genomic_DNA"/>
</dbReference>
<dbReference type="OrthoDB" id="5372878at2"/>
<dbReference type="Gene3D" id="3.40.50.10610">
    <property type="entry name" value="ABC-type transport auxiliary lipoprotein component"/>
    <property type="match status" value="1"/>
</dbReference>
<dbReference type="SUPFAM" id="SSF159594">
    <property type="entry name" value="XCC0632-like"/>
    <property type="match status" value="1"/>
</dbReference>
<feature type="chain" id="PRO_5011568829" description="ABC-type transport auxiliary lipoprotein component domain-containing protein" evidence="1">
    <location>
        <begin position="24"/>
        <end position="202"/>
    </location>
</feature>
<dbReference type="RefSeq" id="WP_092153293.1">
    <property type="nucleotide sequence ID" value="NZ_FNBX01000006.1"/>
</dbReference>
<evidence type="ECO:0000259" key="2">
    <source>
        <dbReference type="Pfam" id="PF03886"/>
    </source>
</evidence>
<dbReference type="Proteomes" id="UP000199355">
    <property type="component" value="Unassembled WGS sequence"/>
</dbReference>
<dbReference type="InterPro" id="IPR005586">
    <property type="entry name" value="ABC_trans_aux"/>
</dbReference>
<reference evidence="4" key="1">
    <citation type="submission" date="2016-10" db="EMBL/GenBank/DDBJ databases">
        <authorList>
            <person name="Varghese N."/>
            <person name="Submissions S."/>
        </authorList>
    </citation>
    <scope>NUCLEOTIDE SEQUENCE [LARGE SCALE GENOMIC DNA]</scope>
    <source>
        <strain evidence="4">KHC7</strain>
    </source>
</reference>
<dbReference type="AlphaFoldDB" id="A0A1G7LEC1"/>
<organism evidence="3 4">
    <name type="scientific">Desulfovibrio legallii</name>
    <dbReference type="NCBI Taxonomy" id="571438"/>
    <lineage>
        <taxon>Bacteria</taxon>
        <taxon>Pseudomonadati</taxon>
        <taxon>Thermodesulfobacteriota</taxon>
        <taxon>Desulfovibrionia</taxon>
        <taxon>Desulfovibrionales</taxon>
        <taxon>Desulfovibrionaceae</taxon>
        <taxon>Desulfovibrio</taxon>
    </lineage>
</organism>
<keyword evidence="1" id="KW-0732">Signal</keyword>
<feature type="signal peptide" evidence="1">
    <location>
        <begin position="1"/>
        <end position="23"/>
    </location>
</feature>
<protein>
    <recommendedName>
        <fullName evidence="2">ABC-type transport auxiliary lipoprotein component domain-containing protein</fullName>
    </recommendedName>
</protein>
<keyword evidence="4" id="KW-1185">Reference proteome</keyword>
<feature type="domain" description="ABC-type transport auxiliary lipoprotein component" evidence="2">
    <location>
        <begin position="28"/>
        <end position="191"/>
    </location>
</feature>
<sequence length="202" mass="21299">MPRLLPLALAALALLLCACGRSAPTRYYLLEAATPPASTAALPARTLRLAPVALPEYLDRNGIVTRGPGTQVTVAQFHIWAESLQAGVRRSVQGALAPALLPTGVAVLAPSDEDKSDYLLQLDLQRLDGSLAGTAALEARWTLRDRHDAVLDRGVYTAEEAVPGSGETGADYAALTAAESRLVRGLGAHLAERLPPLLRGRP</sequence>
<dbReference type="Pfam" id="PF03886">
    <property type="entry name" value="ABC_trans_aux"/>
    <property type="match status" value="1"/>
</dbReference>
<dbReference type="PROSITE" id="PS51257">
    <property type="entry name" value="PROKAR_LIPOPROTEIN"/>
    <property type="match status" value="1"/>
</dbReference>
<accession>A0A1G7LEC1</accession>
<proteinExistence type="predicted"/>